<sequence>MFMYIGVFVSILSTIIFFRKHNRDEPITNWPIIGMLPSVLQNLSNIHYLTTEALKHYGGTLMFKGPWFTNTNFILTSDPMNVHHITSKNFGNYGKGSNFNEIFEVLGGGIINSDDLHAWKQERTMLHSLLKRESFKIFLQKTIQKKLENCLIPFLDHASKAGAEVDLQDAFQRFTFDNACCMAFGYDPNCLPNKFSTKLSHFAYQKALIVLEDVAFHRHITPRCLWKLQEWLQIGKEKKFKEAIEAFDKFLFERIASKREEQSRCNNHTKKEDDNTHSDLIRVLMEEGAEKGKIMDDKYLRDTAFTLVSAGSGTVSAGLSWFFWLVSTHPDVEAKIFQEIKDNCVNQDGDWIASSVEEFGKLVYLHGAICEALRLFPSIPFDHKCAIKSDILPSGHHVSPNTMILYSLYSMGRMEQIWGDDYLDFKPERWISERGNIIHIPSYKFIAFNAGPRSCLGKDVTLIEMKMVAVALLWRFHMQVVEGHPITPRLSMILAMEHGLKVKVTERCT</sequence>
<evidence type="ECO:0000256" key="5">
    <source>
        <dbReference type="ARBA" id="ARBA00023002"/>
    </source>
</evidence>
<dbReference type="InterPro" id="IPR017972">
    <property type="entry name" value="Cyt_P450_CS"/>
</dbReference>
<dbReference type="KEGG" id="gmx:100791312"/>
<dbReference type="AlphaFoldDB" id="A0A0R0EDB8"/>
<evidence type="ECO:0000256" key="1">
    <source>
        <dbReference type="ARBA" id="ARBA00001971"/>
    </source>
</evidence>
<evidence type="ECO:0000313" key="11">
    <source>
        <dbReference type="EnsemblPlants" id="KRG89154"/>
    </source>
</evidence>
<dbReference type="GO" id="GO:0006629">
    <property type="term" value="P:lipid metabolic process"/>
    <property type="evidence" value="ECO:0007669"/>
    <property type="project" value="UniProtKB-ARBA"/>
</dbReference>
<evidence type="ECO:0000256" key="2">
    <source>
        <dbReference type="ARBA" id="ARBA00010617"/>
    </source>
</evidence>
<dbReference type="InterPro" id="IPR036396">
    <property type="entry name" value="Cyt_P450_sf"/>
</dbReference>
<keyword evidence="4 8" id="KW-0479">Metal-binding</keyword>
<evidence type="ECO:0008006" key="13">
    <source>
        <dbReference type="Google" id="ProtNLM"/>
    </source>
</evidence>
<dbReference type="CDD" id="cd11064">
    <property type="entry name" value="CYP86A"/>
    <property type="match status" value="1"/>
</dbReference>
<dbReference type="OrthoDB" id="1470350at2759"/>
<reference evidence="10" key="3">
    <citation type="submission" date="2018-07" db="EMBL/GenBank/DDBJ databases">
        <title>WGS assembly of Glycine max.</title>
        <authorList>
            <person name="Schmutz J."/>
            <person name="Cannon S."/>
            <person name="Schlueter J."/>
            <person name="Ma J."/>
            <person name="Mitros T."/>
            <person name="Nelson W."/>
            <person name="Hyten D."/>
            <person name="Song Q."/>
            <person name="Thelen J."/>
            <person name="Cheng J."/>
            <person name="Xu D."/>
            <person name="Hellsten U."/>
            <person name="May G."/>
            <person name="Yu Y."/>
            <person name="Sakurai T."/>
            <person name="Umezawa T."/>
            <person name="Bhattacharyya M."/>
            <person name="Sandhu D."/>
            <person name="Valliyodan B."/>
            <person name="Lindquist E."/>
            <person name="Peto M."/>
            <person name="Grant D."/>
            <person name="Shu S."/>
            <person name="Goodstein D."/>
            <person name="Barry K."/>
            <person name="Futrell-Griggs M."/>
            <person name="Abernathy B."/>
            <person name="Du J."/>
            <person name="Tian Z."/>
            <person name="Zhu L."/>
            <person name="Gill N."/>
            <person name="Joshi T."/>
            <person name="Libault M."/>
            <person name="Sethuraman A."/>
            <person name="Zhang X."/>
            <person name="Shinozaki K."/>
            <person name="Nguyen H."/>
            <person name="Wing R."/>
            <person name="Cregan P."/>
            <person name="Specht J."/>
            <person name="Grimwood J."/>
            <person name="Rokhsar D."/>
            <person name="Stacey G."/>
            <person name="Shoemaker R."/>
            <person name="Jackson S."/>
        </authorList>
    </citation>
    <scope>NUCLEOTIDE SEQUENCE</scope>
    <source>
        <tissue evidence="10">Callus</tissue>
    </source>
</reference>
<dbReference type="GO" id="GO:0020037">
    <property type="term" value="F:heme binding"/>
    <property type="evidence" value="ECO:0007669"/>
    <property type="project" value="InterPro"/>
</dbReference>
<keyword evidence="5 9" id="KW-0560">Oxidoreductase</keyword>
<dbReference type="RefSeq" id="XP_003556827.2">
    <property type="nucleotide sequence ID" value="XM_003556779.5"/>
</dbReference>
<dbReference type="PRINTS" id="PR00385">
    <property type="entry name" value="P450"/>
</dbReference>
<gene>
    <name evidence="11" type="primary">LOC100791312</name>
    <name evidence="10" type="ORF">GLYMA_20G004700</name>
</gene>
<dbReference type="SMR" id="A0A0R0EDB8"/>
<name>A0A0R0EDB8_SOYBN</name>
<dbReference type="SUPFAM" id="SSF48264">
    <property type="entry name" value="Cytochrome P450"/>
    <property type="match status" value="1"/>
</dbReference>
<dbReference type="Pfam" id="PF00067">
    <property type="entry name" value="p450"/>
    <property type="match status" value="1"/>
</dbReference>
<dbReference type="GeneID" id="100791312"/>
<dbReference type="Proteomes" id="UP000008827">
    <property type="component" value="Chromosome 20"/>
</dbReference>
<evidence type="ECO:0000256" key="6">
    <source>
        <dbReference type="ARBA" id="ARBA00023004"/>
    </source>
</evidence>
<dbReference type="InterPro" id="IPR001128">
    <property type="entry name" value="Cyt_P450"/>
</dbReference>
<evidence type="ECO:0000256" key="7">
    <source>
        <dbReference type="ARBA" id="ARBA00023033"/>
    </source>
</evidence>
<organism evidence="10">
    <name type="scientific">Glycine max</name>
    <name type="common">Soybean</name>
    <name type="synonym">Glycine hispida</name>
    <dbReference type="NCBI Taxonomy" id="3847"/>
    <lineage>
        <taxon>Eukaryota</taxon>
        <taxon>Viridiplantae</taxon>
        <taxon>Streptophyta</taxon>
        <taxon>Embryophyta</taxon>
        <taxon>Tracheophyta</taxon>
        <taxon>Spermatophyta</taxon>
        <taxon>Magnoliopsida</taxon>
        <taxon>eudicotyledons</taxon>
        <taxon>Gunneridae</taxon>
        <taxon>Pentapetalae</taxon>
        <taxon>rosids</taxon>
        <taxon>fabids</taxon>
        <taxon>Fabales</taxon>
        <taxon>Fabaceae</taxon>
        <taxon>Papilionoideae</taxon>
        <taxon>50 kb inversion clade</taxon>
        <taxon>NPAAA clade</taxon>
        <taxon>indigoferoid/millettioid clade</taxon>
        <taxon>Phaseoleae</taxon>
        <taxon>Glycine</taxon>
        <taxon>Glycine subgen. Soja</taxon>
    </lineage>
</organism>
<protein>
    <recommendedName>
        <fullName evidence="13">Cytochrome P450</fullName>
    </recommendedName>
</protein>
<comment type="similarity">
    <text evidence="2 9">Belongs to the cytochrome P450 family.</text>
</comment>
<dbReference type="PRINTS" id="PR00463">
    <property type="entry name" value="EP450I"/>
</dbReference>
<dbReference type="InterPro" id="IPR002401">
    <property type="entry name" value="Cyt_P450_E_grp-I"/>
</dbReference>
<dbReference type="Gramene" id="KRG89154">
    <property type="protein sequence ID" value="KRG89154"/>
    <property type="gene ID" value="GLYMA_20G004700"/>
</dbReference>
<feature type="binding site" description="axial binding residue" evidence="8">
    <location>
        <position position="455"/>
    </location>
    <ligand>
        <name>heme</name>
        <dbReference type="ChEBI" id="CHEBI:30413"/>
    </ligand>
    <ligandPart>
        <name>Fe</name>
        <dbReference type="ChEBI" id="CHEBI:18248"/>
    </ligandPart>
</feature>
<evidence type="ECO:0000256" key="3">
    <source>
        <dbReference type="ARBA" id="ARBA00022617"/>
    </source>
</evidence>
<dbReference type="OMA" id="MACQAEV"/>
<evidence type="ECO:0000256" key="8">
    <source>
        <dbReference type="PIRSR" id="PIRSR602401-1"/>
    </source>
</evidence>
<comment type="cofactor">
    <cofactor evidence="1 8">
        <name>heme</name>
        <dbReference type="ChEBI" id="CHEBI:30413"/>
    </cofactor>
</comment>
<evidence type="ECO:0000256" key="4">
    <source>
        <dbReference type="ARBA" id="ARBA00022723"/>
    </source>
</evidence>
<dbReference type="PaxDb" id="3847-GLYMA20G00740.1"/>
<dbReference type="PROSITE" id="PS00086">
    <property type="entry name" value="CYTOCHROME_P450"/>
    <property type="match status" value="1"/>
</dbReference>
<dbReference type="PANTHER" id="PTHR24296">
    <property type="entry name" value="CYTOCHROME P450"/>
    <property type="match status" value="1"/>
</dbReference>
<dbReference type="GO" id="GO:0005506">
    <property type="term" value="F:iron ion binding"/>
    <property type="evidence" value="ECO:0007669"/>
    <property type="project" value="InterPro"/>
</dbReference>
<dbReference type="EnsemblPlants" id="KRG89154">
    <property type="protein sequence ID" value="KRG89154"/>
    <property type="gene ID" value="GLYMA_20G004700"/>
</dbReference>
<keyword evidence="6 8" id="KW-0408">Iron</keyword>
<dbReference type="STRING" id="3847.A0A0R0EDB8"/>
<proteinExistence type="inferred from homology"/>
<keyword evidence="7 9" id="KW-0503">Monooxygenase</keyword>
<dbReference type="GO" id="GO:0016705">
    <property type="term" value="F:oxidoreductase activity, acting on paired donors, with incorporation or reduction of molecular oxygen"/>
    <property type="evidence" value="ECO:0007669"/>
    <property type="project" value="InterPro"/>
</dbReference>
<reference evidence="10 11" key="1">
    <citation type="journal article" date="2010" name="Nature">
        <title>Genome sequence of the palaeopolyploid soybean.</title>
        <authorList>
            <person name="Schmutz J."/>
            <person name="Cannon S.B."/>
            <person name="Schlueter J."/>
            <person name="Ma J."/>
            <person name="Mitros T."/>
            <person name="Nelson W."/>
            <person name="Hyten D.L."/>
            <person name="Song Q."/>
            <person name="Thelen J.J."/>
            <person name="Cheng J."/>
            <person name="Xu D."/>
            <person name="Hellsten U."/>
            <person name="May G.D."/>
            <person name="Yu Y."/>
            <person name="Sakurai T."/>
            <person name="Umezawa T."/>
            <person name="Bhattacharyya M.K."/>
            <person name="Sandhu D."/>
            <person name="Valliyodan B."/>
            <person name="Lindquist E."/>
            <person name="Peto M."/>
            <person name="Grant D."/>
            <person name="Shu S."/>
            <person name="Goodstein D."/>
            <person name="Barry K."/>
            <person name="Futrell-Griggs M."/>
            <person name="Abernathy B."/>
            <person name="Du J."/>
            <person name="Tian Z."/>
            <person name="Zhu L."/>
            <person name="Gill N."/>
            <person name="Joshi T."/>
            <person name="Libault M."/>
            <person name="Sethuraman A."/>
            <person name="Zhang X.-C."/>
            <person name="Shinozaki K."/>
            <person name="Nguyen H.T."/>
            <person name="Wing R.A."/>
            <person name="Cregan P."/>
            <person name="Specht J."/>
            <person name="Grimwood J."/>
            <person name="Rokhsar D."/>
            <person name="Stacey G."/>
            <person name="Shoemaker R.C."/>
            <person name="Jackson S.A."/>
        </authorList>
    </citation>
    <scope>NUCLEOTIDE SEQUENCE [LARGE SCALE GENOMIC DNA]</scope>
    <source>
        <strain evidence="11">cv. Williams 82</strain>
        <tissue evidence="10">Callus</tissue>
    </source>
</reference>
<accession>A0A0R0EDB8</accession>
<keyword evidence="3 8" id="KW-0349">Heme</keyword>
<evidence type="ECO:0000313" key="10">
    <source>
        <dbReference type="EMBL" id="KRG89154.1"/>
    </source>
</evidence>
<evidence type="ECO:0000313" key="12">
    <source>
        <dbReference type="Proteomes" id="UP000008827"/>
    </source>
</evidence>
<dbReference type="EMBL" id="CM000853">
    <property type="protein sequence ID" value="KRG89154.1"/>
    <property type="molecule type" value="Genomic_DNA"/>
</dbReference>
<reference evidence="11" key="2">
    <citation type="submission" date="2018-02" db="UniProtKB">
        <authorList>
            <consortium name="EnsemblPlants"/>
        </authorList>
    </citation>
    <scope>IDENTIFICATION</scope>
    <source>
        <strain evidence="11">Williams 82</strain>
    </source>
</reference>
<dbReference type="GO" id="GO:0004497">
    <property type="term" value="F:monooxygenase activity"/>
    <property type="evidence" value="ECO:0007669"/>
    <property type="project" value="UniProtKB-KW"/>
</dbReference>
<keyword evidence="12" id="KW-1185">Reference proteome</keyword>
<evidence type="ECO:0000256" key="9">
    <source>
        <dbReference type="RuleBase" id="RU000461"/>
    </source>
</evidence>
<dbReference type="Gene3D" id="1.10.630.10">
    <property type="entry name" value="Cytochrome P450"/>
    <property type="match status" value="1"/>
</dbReference>